<dbReference type="GeneID" id="94171949"/>
<feature type="compositionally biased region" description="Polar residues" evidence="9">
    <location>
        <begin position="771"/>
        <end position="790"/>
    </location>
</feature>
<dbReference type="SMART" id="SM00355">
    <property type="entry name" value="ZnF_C2H2"/>
    <property type="match status" value="1"/>
</dbReference>
<keyword evidence="7" id="KW-0863">Zinc-finger</keyword>
<evidence type="ECO:0000256" key="5">
    <source>
        <dbReference type="ARBA" id="ARBA00023212"/>
    </source>
</evidence>
<dbReference type="InterPro" id="IPR032714">
    <property type="entry name" value="DZIP1_N"/>
</dbReference>
<evidence type="ECO:0000256" key="6">
    <source>
        <dbReference type="ARBA" id="ARBA00023273"/>
    </source>
</evidence>
<evidence type="ECO:0000256" key="4">
    <source>
        <dbReference type="ARBA" id="ARBA00023054"/>
    </source>
</evidence>
<evidence type="ECO:0000256" key="9">
    <source>
        <dbReference type="SAM" id="MobiDB-lite"/>
    </source>
</evidence>
<evidence type="ECO:0000256" key="1">
    <source>
        <dbReference type="ARBA" id="ARBA00004114"/>
    </source>
</evidence>
<feature type="compositionally biased region" description="Low complexity" evidence="9">
    <location>
        <begin position="806"/>
        <end position="831"/>
    </location>
</feature>
<proteinExistence type="inferred from homology"/>
<evidence type="ECO:0000313" key="12">
    <source>
        <dbReference type="Proteomes" id="UP000674179"/>
    </source>
</evidence>
<evidence type="ECO:0000259" key="10">
    <source>
        <dbReference type="PROSITE" id="PS50157"/>
    </source>
</evidence>
<feature type="compositionally biased region" description="Pro residues" evidence="9">
    <location>
        <begin position="757"/>
        <end position="769"/>
    </location>
</feature>
<accession>A0A836HS25</accession>
<dbReference type="Pfam" id="PF13815">
    <property type="entry name" value="Dzip-like_N"/>
    <property type="match status" value="1"/>
</dbReference>
<reference evidence="11 12" key="1">
    <citation type="submission" date="2021-02" db="EMBL/GenBank/DDBJ databases">
        <title>Leishmania (Mundinia) enrietti genome sequencing and assembly.</title>
        <authorList>
            <person name="Almutairi H."/>
            <person name="Gatherer D."/>
        </authorList>
    </citation>
    <scope>NUCLEOTIDE SEQUENCE [LARGE SCALE GENOMIC DNA]</scope>
    <source>
        <strain evidence="11">CUR178</strain>
    </source>
</reference>
<dbReference type="KEGG" id="lenr:94171949"/>
<evidence type="ECO:0000313" key="11">
    <source>
        <dbReference type="EMBL" id="KAG5483161.1"/>
    </source>
</evidence>
<dbReference type="GO" id="GO:0005814">
    <property type="term" value="C:centriole"/>
    <property type="evidence" value="ECO:0007669"/>
    <property type="project" value="UniProtKB-SubCell"/>
</dbReference>
<comment type="subcellular location">
    <subcellularLocation>
        <location evidence="2">Cytoplasm</location>
        <location evidence="2">Cytoskeleton</location>
        <location evidence="2">Cilium basal body</location>
    </subcellularLocation>
    <subcellularLocation>
        <location evidence="1">Cytoplasm</location>
        <location evidence="1">Cytoskeleton</location>
        <location evidence="1">Microtubule organizing center</location>
        <location evidence="1">Centrosome</location>
        <location evidence="1">Centriole</location>
    </subcellularLocation>
</comment>
<feature type="compositionally biased region" description="Low complexity" evidence="9">
    <location>
        <begin position="616"/>
        <end position="628"/>
    </location>
</feature>
<gene>
    <name evidence="11" type="ORF">CUR178_04735</name>
</gene>
<dbReference type="EMBL" id="JAFHKP010000014">
    <property type="protein sequence ID" value="KAG5483161.1"/>
    <property type="molecule type" value="Genomic_DNA"/>
</dbReference>
<feature type="coiled-coil region" evidence="8">
    <location>
        <begin position="94"/>
        <end position="128"/>
    </location>
</feature>
<feature type="region of interest" description="Disordered" evidence="9">
    <location>
        <begin position="742"/>
        <end position="855"/>
    </location>
</feature>
<feature type="compositionally biased region" description="Low complexity" evidence="9">
    <location>
        <begin position="838"/>
        <end position="855"/>
    </location>
</feature>
<feature type="domain" description="C2H2-type" evidence="10">
    <location>
        <begin position="160"/>
        <end position="188"/>
    </location>
</feature>
<feature type="compositionally biased region" description="Pro residues" evidence="9">
    <location>
        <begin position="287"/>
        <end position="347"/>
    </location>
</feature>
<keyword evidence="5" id="KW-0963">Cytoplasm</keyword>
<name>A0A836HS25_LEIEN</name>
<keyword evidence="6" id="KW-0966">Cell projection</keyword>
<dbReference type="GO" id="GO:0005737">
    <property type="term" value="C:cytoplasm"/>
    <property type="evidence" value="ECO:0007669"/>
    <property type="project" value="TreeGrafter"/>
</dbReference>
<feature type="region of interest" description="Disordered" evidence="9">
    <location>
        <begin position="423"/>
        <end position="701"/>
    </location>
</feature>
<dbReference type="RefSeq" id="XP_067694516.1">
    <property type="nucleotide sequence ID" value="XM_067836439.1"/>
</dbReference>
<keyword evidence="7" id="KW-0479">Metal-binding</keyword>
<evidence type="ECO:0000256" key="3">
    <source>
        <dbReference type="ARBA" id="ARBA00009131"/>
    </source>
</evidence>
<evidence type="ECO:0000256" key="7">
    <source>
        <dbReference type="PROSITE-ProRule" id="PRU00042"/>
    </source>
</evidence>
<evidence type="ECO:0000256" key="8">
    <source>
        <dbReference type="SAM" id="Coils"/>
    </source>
</evidence>
<organism evidence="11 12">
    <name type="scientific">Leishmania enriettii</name>
    <dbReference type="NCBI Taxonomy" id="5663"/>
    <lineage>
        <taxon>Eukaryota</taxon>
        <taxon>Discoba</taxon>
        <taxon>Euglenozoa</taxon>
        <taxon>Kinetoplastea</taxon>
        <taxon>Metakinetoplastina</taxon>
        <taxon>Trypanosomatida</taxon>
        <taxon>Trypanosomatidae</taxon>
        <taxon>Leishmaniinae</taxon>
        <taxon>Leishmania</taxon>
    </lineage>
</organism>
<dbReference type="GO" id="GO:0008270">
    <property type="term" value="F:zinc ion binding"/>
    <property type="evidence" value="ECO:0007669"/>
    <property type="project" value="UniProtKB-KW"/>
</dbReference>
<sequence>MANPAFAFVQGSERLDWRVLVSIDVERLMKSTNVETLQRIVENIAFSHVTRDEAALFTPDHTLHLFQLCQLVIQYLVYSQDILAKINMRLNDRMEGQQDTMHRQEALVQRLTDEMSLLKKQVKTQRRTLLAYEYNAQAALAHGLTSRGAAATASTPAPLYICPYCGEEYHKAESMQSHLRKRHSAAGAQASFPAADTAALPSRAIAGGGGSTYCDGPASPMPPATGAPTVLPVAAVGPTAAAEVTGTLQQLRHRVDQLEKDKEAMERQQRENLMLMLLSATRSQTVSPPPPQQVASPPPPQQQPPQTVSPPPPQQVASPPPPQQQPPQTVSPPPPQQVASPPPPQTVSPPSATGAPPLVSPPLPPSVSKTETAGDDVPAHLRGVPVVPDVSAMMSYNLSCQREASENALRRQLVNLEAEIRALRTSKSTAASIGLREASPPRPTSAATASWSPAAPPSAPSLDVPASCDGPAVVRPAWVAELENGQQRQQQHRQSSGSPAVSSLAPTSTPPPAPLPPPPPQQQHGYLNRVTVPSLVSPPSLSQTSSTQSQLTSAVASPGSATPSLSVPSPLQSSSPAPQPSYAMEQQQQPSPAAPPPAPSVLRPPTAAAAIPMPSPATAATTEGGAPAAPTPTPSVTPPPLPEVHRKPNYLTASSTDSSLTSTSTVPPHRAISKGPPGAPIFLTSDAATPPPASATPEVLGSATPATATMAFTSAAPAPLPSAASAGSLAIPVPSPGLSVGSYFSPRTSVSAAATPVPTPLPMTPPPATPQYSYTAQPSTPSPSVSNTYPSPKPPVPVMASGTGGNSTSVSGWSPPAPVSTAASVPVPGAVRPFRQFSSSGSSSSSSGSRYSIGS</sequence>
<dbReference type="PROSITE" id="PS50157">
    <property type="entry name" value="ZINC_FINGER_C2H2_2"/>
    <property type="match status" value="1"/>
</dbReference>
<feature type="compositionally biased region" description="Low complexity" evidence="9">
    <location>
        <begin position="485"/>
        <end position="507"/>
    </location>
</feature>
<comment type="similarity">
    <text evidence="3">Belongs to the DZIP C2H2-type zinc-finger protein family.</text>
</comment>
<dbReference type="PANTHER" id="PTHR21502">
    <property type="entry name" value="ZINC FINGER PROTEIN DZIP1"/>
    <property type="match status" value="1"/>
</dbReference>
<dbReference type="PRINTS" id="PR01217">
    <property type="entry name" value="PRICHEXTENSN"/>
</dbReference>
<dbReference type="AlphaFoldDB" id="A0A836HS25"/>
<dbReference type="InterPro" id="IPR013087">
    <property type="entry name" value="Znf_C2H2_type"/>
</dbReference>
<dbReference type="PROSITE" id="PS00028">
    <property type="entry name" value="ZINC_FINGER_C2H2_1"/>
    <property type="match status" value="1"/>
</dbReference>
<protein>
    <recommendedName>
        <fullName evidence="10">C2H2-type domain-containing protein</fullName>
    </recommendedName>
</protein>
<dbReference type="PANTHER" id="PTHR21502:SF9">
    <property type="entry name" value="C2H2-TYPE DOMAIN-CONTAINING PROTEIN"/>
    <property type="match status" value="1"/>
</dbReference>
<feature type="compositionally biased region" description="Low complexity" evidence="9">
    <location>
        <begin position="530"/>
        <end position="553"/>
    </location>
</feature>
<keyword evidence="5" id="KW-0206">Cytoskeleton</keyword>
<evidence type="ECO:0000256" key="2">
    <source>
        <dbReference type="ARBA" id="ARBA00004120"/>
    </source>
</evidence>
<keyword evidence="4 8" id="KW-0175">Coiled coil</keyword>
<feature type="coiled-coil region" evidence="8">
    <location>
        <begin position="241"/>
        <end position="268"/>
    </location>
</feature>
<feature type="compositionally biased region" description="Low complexity" evidence="9">
    <location>
        <begin position="652"/>
        <end position="665"/>
    </location>
</feature>
<feature type="compositionally biased region" description="Low complexity" evidence="9">
    <location>
        <begin position="444"/>
        <end position="453"/>
    </location>
</feature>
<dbReference type="Proteomes" id="UP000674179">
    <property type="component" value="Chromosome 14"/>
</dbReference>
<dbReference type="InterPro" id="IPR051241">
    <property type="entry name" value="DZIP_RILPL"/>
</dbReference>
<feature type="region of interest" description="Disordered" evidence="9">
    <location>
        <begin position="282"/>
        <end position="382"/>
    </location>
</feature>
<feature type="compositionally biased region" description="Pro residues" evidence="9">
    <location>
        <begin position="508"/>
        <end position="521"/>
    </location>
</feature>
<keyword evidence="12" id="KW-1185">Reference proteome</keyword>
<feature type="compositionally biased region" description="Pro residues" evidence="9">
    <location>
        <begin position="629"/>
        <end position="642"/>
    </location>
</feature>
<feature type="compositionally biased region" description="Low complexity" evidence="9">
    <location>
        <begin position="563"/>
        <end position="576"/>
    </location>
</feature>
<comment type="caution">
    <text evidence="11">The sequence shown here is derived from an EMBL/GenBank/DDBJ whole genome shotgun (WGS) entry which is preliminary data.</text>
</comment>
<dbReference type="OrthoDB" id="515971at2759"/>
<keyword evidence="7" id="KW-0862">Zinc</keyword>